<evidence type="ECO:0000313" key="4">
    <source>
        <dbReference type="EMBL" id="KAK5907360.1"/>
    </source>
</evidence>
<proteinExistence type="predicted"/>
<dbReference type="AlphaFoldDB" id="A0AAN8CP12"/>
<feature type="compositionally biased region" description="Polar residues" evidence="1">
    <location>
        <begin position="208"/>
        <end position="223"/>
    </location>
</feature>
<keyword evidence="5" id="KW-1185">Reference proteome</keyword>
<feature type="compositionally biased region" description="Basic and acidic residues" evidence="1">
    <location>
        <begin position="45"/>
        <end position="59"/>
    </location>
</feature>
<keyword evidence="2" id="KW-0812">Transmembrane</keyword>
<feature type="region of interest" description="Disordered" evidence="1">
    <location>
        <begin position="201"/>
        <end position="255"/>
    </location>
</feature>
<dbReference type="EMBL" id="JAULUE010002049">
    <property type="protein sequence ID" value="KAK5907360.1"/>
    <property type="molecule type" value="Genomic_DNA"/>
</dbReference>
<evidence type="ECO:0000313" key="5">
    <source>
        <dbReference type="Proteomes" id="UP001335648"/>
    </source>
</evidence>
<gene>
    <name evidence="4" type="ORF">CesoFtcFv8_005222</name>
</gene>
<evidence type="ECO:0000256" key="3">
    <source>
        <dbReference type="SAM" id="SignalP"/>
    </source>
</evidence>
<sequence>MMETKVWIALCGLLLFNLGSAENDEGPAAPTSTSSQSVLPVELSPEAHSELPDSLDPIHHITNSSSKSNGSLIVNATTEEETMINDTNITSSSEATVLEGNGNQTNLTTSQPPIPPSASHAPTSHTPTTSTSTSTGPTHTTHSTSVVTPTSTPPTTSHSAPAVADSVTASNQTTHSTSVPTPEPPKPEASITTIIIYSSSMPTTSSSQETPNSETTSRQNTLQPDEHPETPTEPQLETTSNPPSSPTAKAEPLADLPSQLIVGGDTTVVRDSPTLDPLLAGLVSAFIITAVIITLLLFLKLRRRDNRPEFRRLQDLPMDDMMEDTPLSMYSY</sequence>
<keyword evidence="2" id="KW-1133">Transmembrane helix</keyword>
<evidence type="ECO:0000256" key="2">
    <source>
        <dbReference type="SAM" id="Phobius"/>
    </source>
</evidence>
<comment type="caution">
    <text evidence="4">The sequence shown here is derived from an EMBL/GenBank/DDBJ whole genome shotgun (WGS) entry which is preliminary data.</text>
</comment>
<feature type="compositionally biased region" description="Polar residues" evidence="1">
    <location>
        <begin position="167"/>
        <end position="180"/>
    </location>
</feature>
<evidence type="ECO:0000256" key="1">
    <source>
        <dbReference type="SAM" id="MobiDB-lite"/>
    </source>
</evidence>
<feature type="chain" id="PRO_5042892327" evidence="3">
    <location>
        <begin position="22"/>
        <end position="332"/>
    </location>
</feature>
<feature type="transmembrane region" description="Helical" evidence="2">
    <location>
        <begin position="278"/>
        <end position="299"/>
    </location>
</feature>
<accession>A0AAN8CP12</accession>
<dbReference type="Proteomes" id="UP001335648">
    <property type="component" value="Unassembled WGS sequence"/>
</dbReference>
<reference evidence="4 5" key="1">
    <citation type="journal article" date="2023" name="Mol. Biol. Evol.">
        <title>Genomics of Secondarily Temperate Adaptation in the Only Non-Antarctic Icefish.</title>
        <authorList>
            <person name="Rivera-Colon A.G."/>
            <person name="Rayamajhi N."/>
            <person name="Minhas B.F."/>
            <person name="Madrigal G."/>
            <person name="Bilyk K.T."/>
            <person name="Yoon V."/>
            <person name="Hune M."/>
            <person name="Gregory S."/>
            <person name="Cheng C.H.C."/>
            <person name="Catchen J.M."/>
        </authorList>
    </citation>
    <scope>NUCLEOTIDE SEQUENCE [LARGE SCALE GENOMIC DNA]</scope>
    <source>
        <strain evidence="4">JC2023a</strain>
    </source>
</reference>
<feature type="region of interest" description="Disordered" evidence="1">
    <location>
        <begin position="99"/>
        <end position="188"/>
    </location>
</feature>
<organism evidence="4 5">
    <name type="scientific">Champsocephalus esox</name>
    <name type="common">pike icefish</name>
    <dbReference type="NCBI Taxonomy" id="159716"/>
    <lineage>
        <taxon>Eukaryota</taxon>
        <taxon>Metazoa</taxon>
        <taxon>Chordata</taxon>
        <taxon>Craniata</taxon>
        <taxon>Vertebrata</taxon>
        <taxon>Euteleostomi</taxon>
        <taxon>Actinopterygii</taxon>
        <taxon>Neopterygii</taxon>
        <taxon>Teleostei</taxon>
        <taxon>Neoteleostei</taxon>
        <taxon>Acanthomorphata</taxon>
        <taxon>Eupercaria</taxon>
        <taxon>Perciformes</taxon>
        <taxon>Notothenioidei</taxon>
        <taxon>Channichthyidae</taxon>
        <taxon>Champsocephalus</taxon>
    </lineage>
</organism>
<feature type="compositionally biased region" description="Polar residues" evidence="1">
    <location>
        <begin position="61"/>
        <end position="71"/>
    </location>
</feature>
<feature type="region of interest" description="Disordered" evidence="1">
    <location>
        <begin position="24"/>
        <end position="71"/>
    </location>
</feature>
<feature type="compositionally biased region" description="Polar residues" evidence="1">
    <location>
        <begin position="99"/>
        <end position="111"/>
    </location>
</feature>
<protein>
    <submittedName>
        <fullName evidence="4">Uncharacterized protein</fullName>
    </submittedName>
</protein>
<feature type="signal peptide" evidence="3">
    <location>
        <begin position="1"/>
        <end position="21"/>
    </location>
</feature>
<keyword evidence="2" id="KW-0472">Membrane</keyword>
<keyword evidence="3" id="KW-0732">Signal</keyword>
<name>A0AAN8CP12_9TELE</name>
<feature type="compositionally biased region" description="Low complexity" evidence="1">
    <location>
        <begin position="117"/>
        <end position="164"/>
    </location>
</feature>